<proteinExistence type="predicted"/>
<evidence type="ECO:0000313" key="2">
    <source>
        <dbReference type="EMBL" id="OQX01877.1"/>
    </source>
</evidence>
<dbReference type="Proteomes" id="UP000192491">
    <property type="component" value="Unassembled WGS sequence"/>
</dbReference>
<dbReference type="Pfam" id="PF00581">
    <property type="entry name" value="Rhodanese"/>
    <property type="match status" value="1"/>
</dbReference>
<dbReference type="Gene3D" id="3.40.250.10">
    <property type="entry name" value="Rhodanese-like domain"/>
    <property type="match status" value="1"/>
</dbReference>
<dbReference type="AlphaFoldDB" id="A0A1Y1QB56"/>
<gene>
    <name evidence="2" type="ORF">BWK73_44635</name>
</gene>
<dbReference type="InterPro" id="IPR050229">
    <property type="entry name" value="GlpE_sulfurtransferase"/>
</dbReference>
<evidence type="ECO:0000259" key="1">
    <source>
        <dbReference type="PROSITE" id="PS50206"/>
    </source>
</evidence>
<dbReference type="SMART" id="SM00450">
    <property type="entry name" value="RHOD"/>
    <property type="match status" value="1"/>
</dbReference>
<dbReference type="EMBL" id="MTEJ01000536">
    <property type="protein sequence ID" value="OQX01877.1"/>
    <property type="molecule type" value="Genomic_DNA"/>
</dbReference>
<dbReference type="SUPFAM" id="SSF52821">
    <property type="entry name" value="Rhodanese/Cell cycle control phosphatase"/>
    <property type="match status" value="1"/>
</dbReference>
<reference evidence="2 3" key="1">
    <citation type="submission" date="2017-01" db="EMBL/GenBank/DDBJ databases">
        <title>Novel large sulfur bacteria in the metagenomes of groundwater-fed chemosynthetic microbial mats in the Lake Huron basin.</title>
        <authorList>
            <person name="Sharrar A.M."/>
            <person name="Flood B.E."/>
            <person name="Bailey J.V."/>
            <person name="Jones D.S."/>
            <person name="Biddanda B."/>
            <person name="Ruberg S.A."/>
            <person name="Marcus D.N."/>
            <person name="Dick G.J."/>
        </authorList>
    </citation>
    <scope>NUCLEOTIDE SEQUENCE [LARGE SCALE GENOMIC DNA]</scope>
    <source>
        <strain evidence="2">A8</strain>
    </source>
</reference>
<dbReference type="PANTHER" id="PTHR43031:SF17">
    <property type="entry name" value="SULFURTRANSFERASE YTWF-RELATED"/>
    <property type="match status" value="1"/>
</dbReference>
<dbReference type="InterPro" id="IPR036873">
    <property type="entry name" value="Rhodanese-like_dom_sf"/>
</dbReference>
<protein>
    <submittedName>
        <fullName evidence="2">Sulfurtransferase</fullName>
    </submittedName>
</protein>
<keyword evidence="2" id="KW-0808">Transferase</keyword>
<dbReference type="PANTHER" id="PTHR43031">
    <property type="entry name" value="FAD-DEPENDENT OXIDOREDUCTASE"/>
    <property type="match status" value="1"/>
</dbReference>
<organism evidence="2 3">
    <name type="scientific">Thiothrix lacustris</name>
    <dbReference type="NCBI Taxonomy" id="525917"/>
    <lineage>
        <taxon>Bacteria</taxon>
        <taxon>Pseudomonadati</taxon>
        <taxon>Pseudomonadota</taxon>
        <taxon>Gammaproteobacteria</taxon>
        <taxon>Thiotrichales</taxon>
        <taxon>Thiotrichaceae</taxon>
        <taxon>Thiothrix</taxon>
    </lineage>
</organism>
<sequence>MRHWTPRECAAYLKTPQAPRILDVREAWEYDIAHLEGATLIPLGQLAARLAQLDKTHEWLVVCHHGIRSAHACYYLERNGFQVINLTGGINRWAQEIDQDMSLY</sequence>
<dbReference type="GO" id="GO:0016740">
    <property type="term" value="F:transferase activity"/>
    <property type="evidence" value="ECO:0007669"/>
    <property type="project" value="UniProtKB-KW"/>
</dbReference>
<dbReference type="InterPro" id="IPR001763">
    <property type="entry name" value="Rhodanese-like_dom"/>
</dbReference>
<comment type="caution">
    <text evidence="2">The sequence shown here is derived from an EMBL/GenBank/DDBJ whole genome shotgun (WGS) entry which is preliminary data.</text>
</comment>
<dbReference type="PROSITE" id="PS50206">
    <property type="entry name" value="RHODANESE_3"/>
    <property type="match status" value="1"/>
</dbReference>
<dbReference type="STRING" id="1123401.GCA_000621325_02868"/>
<name>A0A1Y1QB56_9GAMM</name>
<feature type="domain" description="Rhodanese" evidence="1">
    <location>
        <begin position="15"/>
        <end position="102"/>
    </location>
</feature>
<evidence type="ECO:0000313" key="3">
    <source>
        <dbReference type="Proteomes" id="UP000192491"/>
    </source>
</evidence>
<accession>A0A1Y1QB56</accession>